<evidence type="ECO:0000256" key="12">
    <source>
        <dbReference type="SAM" id="MobiDB-lite"/>
    </source>
</evidence>
<accession>A0A2P6TDN1</accession>
<evidence type="ECO:0000256" key="9">
    <source>
        <dbReference type="ARBA" id="ARBA00022833"/>
    </source>
</evidence>
<dbReference type="GO" id="GO:0016020">
    <property type="term" value="C:membrane"/>
    <property type="evidence" value="ECO:0007669"/>
    <property type="project" value="UniProtKB-SubCell"/>
</dbReference>
<evidence type="ECO:0000313" key="15">
    <source>
        <dbReference type="EMBL" id="PRW20753.1"/>
    </source>
</evidence>
<keyword evidence="7" id="KW-0863">Zinc-finger</keyword>
<dbReference type="AlphaFoldDB" id="A0A2P6TDN1"/>
<evidence type="ECO:0000256" key="3">
    <source>
        <dbReference type="ARBA" id="ARBA00012483"/>
    </source>
</evidence>
<dbReference type="GO" id="GO:0061630">
    <property type="term" value="F:ubiquitin protein ligase activity"/>
    <property type="evidence" value="ECO:0007669"/>
    <property type="project" value="UniProtKB-EC"/>
</dbReference>
<evidence type="ECO:0000256" key="4">
    <source>
        <dbReference type="ARBA" id="ARBA00022679"/>
    </source>
</evidence>
<gene>
    <name evidence="15" type="ORF">C2E21_8849</name>
</gene>
<evidence type="ECO:0000256" key="10">
    <source>
        <dbReference type="ARBA" id="ARBA00022989"/>
    </source>
</evidence>
<keyword evidence="16" id="KW-1185">Reference proteome</keyword>
<proteinExistence type="predicted"/>
<evidence type="ECO:0000256" key="6">
    <source>
        <dbReference type="ARBA" id="ARBA00022723"/>
    </source>
</evidence>
<dbReference type="InterPro" id="IPR022170">
    <property type="entry name" value="MUL1-like"/>
</dbReference>
<protein>
    <recommendedName>
        <fullName evidence="3">RING-type E3 ubiquitin transferase</fullName>
        <ecNumber evidence="3">2.3.2.27</ecNumber>
    </recommendedName>
</protein>
<feature type="transmembrane region" description="Helical" evidence="13">
    <location>
        <begin position="234"/>
        <end position="257"/>
    </location>
</feature>
<evidence type="ECO:0000259" key="14">
    <source>
        <dbReference type="Pfam" id="PF12483"/>
    </source>
</evidence>
<comment type="subcellular location">
    <subcellularLocation>
        <location evidence="2">Membrane</location>
        <topology evidence="2">Multi-pass membrane protein</topology>
    </subcellularLocation>
</comment>
<dbReference type="GO" id="GO:0016567">
    <property type="term" value="P:protein ubiquitination"/>
    <property type="evidence" value="ECO:0007669"/>
    <property type="project" value="InterPro"/>
</dbReference>
<dbReference type="GO" id="GO:0008270">
    <property type="term" value="F:zinc ion binding"/>
    <property type="evidence" value="ECO:0007669"/>
    <property type="project" value="UniProtKB-KW"/>
</dbReference>
<keyword evidence="9" id="KW-0862">Zinc</keyword>
<dbReference type="Pfam" id="PF12483">
    <property type="entry name" value="GIDE"/>
    <property type="match status" value="1"/>
</dbReference>
<dbReference type="InterPro" id="IPR044231">
    <property type="entry name" value="SP1/SPL1"/>
</dbReference>
<evidence type="ECO:0000256" key="1">
    <source>
        <dbReference type="ARBA" id="ARBA00000900"/>
    </source>
</evidence>
<name>A0A2P6TDN1_CHLSO</name>
<keyword evidence="10 13" id="KW-1133">Transmembrane helix</keyword>
<dbReference type="Proteomes" id="UP000239899">
    <property type="component" value="Unassembled WGS sequence"/>
</dbReference>
<keyword evidence="4" id="KW-0808">Transferase</keyword>
<feature type="domain" description="E3 Ubiquitin ligase MUL1-like" evidence="14">
    <location>
        <begin position="102"/>
        <end position="248"/>
    </location>
</feature>
<evidence type="ECO:0000256" key="13">
    <source>
        <dbReference type="SAM" id="Phobius"/>
    </source>
</evidence>
<evidence type="ECO:0000256" key="8">
    <source>
        <dbReference type="ARBA" id="ARBA00022786"/>
    </source>
</evidence>
<dbReference type="EC" id="2.3.2.27" evidence="3"/>
<evidence type="ECO:0000313" key="16">
    <source>
        <dbReference type="Proteomes" id="UP000239899"/>
    </source>
</evidence>
<keyword evidence="15" id="KW-0436">Ligase</keyword>
<dbReference type="OrthoDB" id="10576896at2759"/>
<keyword evidence="8" id="KW-0833">Ubl conjugation pathway</keyword>
<evidence type="ECO:0000256" key="11">
    <source>
        <dbReference type="ARBA" id="ARBA00023136"/>
    </source>
</evidence>
<dbReference type="EMBL" id="LHPG02000022">
    <property type="protein sequence ID" value="PRW20753.1"/>
    <property type="molecule type" value="Genomic_DNA"/>
</dbReference>
<dbReference type="PANTHER" id="PTHR47568">
    <property type="match status" value="1"/>
</dbReference>
<organism evidence="15 16">
    <name type="scientific">Chlorella sorokiniana</name>
    <name type="common">Freshwater green alga</name>
    <dbReference type="NCBI Taxonomy" id="3076"/>
    <lineage>
        <taxon>Eukaryota</taxon>
        <taxon>Viridiplantae</taxon>
        <taxon>Chlorophyta</taxon>
        <taxon>core chlorophytes</taxon>
        <taxon>Trebouxiophyceae</taxon>
        <taxon>Chlorellales</taxon>
        <taxon>Chlorellaceae</taxon>
        <taxon>Chlorella clade</taxon>
        <taxon>Chlorella</taxon>
    </lineage>
</organism>
<evidence type="ECO:0000256" key="7">
    <source>
        <dbReference type="ARBA" id="ARBA00022771"/>
    </source>
</evidence>
<comment type="caution">
    <text evidence="15">The sequence shown here is derived from an EMBL/GenBank/DDBJ whole genome shotgun (WGS) entry which is preliminary data.</text>
</comment>
<comment type="catalytic activity">
    <reaction evidence="1">
        <text>S-ubiquitinyl-[E2 ubiquitin-conjugating enzyme]-L-cysteine + [acceptor protein]-L-lysine = [E2 ubiquitin-conjugating enzyme]-L-cysteine + N(6)-ubiquitinyl-[acceptor protein]-L-lysine.</text>
        <dbReference type="EC" id="2.3.2.27"/>
    </reaction>
</comment>
<sequence length="263" mass="29088">MAVAAACGLISGVGALTGAGFAFHWSKEHANRAQKLRSCVKPKNLADLKEEFYTAPFEAAIRGKTRCAQPLVGEVTKREAVILHTVKDQVNEKRTSPDGTPTKEEKWEREERRLSDETHEAPSWSIANGPVEVPIKNGWQAADNSGVIQRMAHRLVPTPEGQRDRVKEQRAGERCVGVVVRERMLPVDTPLTVLGTIEQEPDHKWSRMFAVRLEFSHKTVSELITEADDNARKWRVVGGLVAAVGGGLLVGTAVNYIKKRGQR</sequence>
<keyword evidence="5 13" id="KW-0812">Transmembrane</keyword>
<keyword evidence="6" id="KW-0479">Metal-binding</keyword>
<reference evidence="15 16" key="1">
    <citation type="journal article" date="2018" name="Plant J.">
        <title>Genome sequences of Chlorella sorokiniana UTEX 1602 and Micractinium conductrix SAG 241.80: implications to maltose excretion by a green alga.</title>
        <authorList>
            <person name="Arriola M.B."/>
            <person name="Velmurugan N."/>
            <person name="Zhang Y."/>
            <person name="Plunkett M.H."/>
            <person name="Hondzo H."/>
            <person name="Barney B.M."/>
        </authorList>
    </citation>
    <scope>NUCLEOTIDE SEQUENCE [LARGE SCALE GENOMIC DNA]</scope>
    <source>
        <strain evidence="16">UTEX 1602</strain>
    </source>
</reference>
<dbReference type="PANTHER" id="PTHR47568:SF2">
    <property type="entry name" value="E3 UBIQUITIN-PROTEIN LIGASE SP1-RELATED"/>
    <property type="match status" value="1"/>
</dbReference>
<evidence type="ECO:0000256" key="2">
    <source>
        <dbReference type="ARBA" id="ARBA00004141"/>
    </source>
</evidence>
<keyword evidence="11 13" id="KW-0472">Membrane</keyword>
<feature type="compositionally biased region" description="Basic and acidic residues" evidence="12">
    <location>
        <begin position="88"/>
        <end position="120"/>
    </location>
</feature>
<dbReference type="GO" id="GO:0016874">
    <property type="term" value="F:ligase activity"/>
    <property type="evidence" value="ECO:0007669"/>
    <property type="project" value="UniProtKB-KW"/>
</dbReference>
<evidence type="ECO:0000256" key="5">
    <source>
        <dbReference type="ARBA" id="ARBA00022692"/>
    </source>
</evidence>
<feature type="region of interest" description="Disordered" evidence="12">
    <location>
        <begin position="88"/>
        <end position="129"/>
    </location>
</feature>